<dbReference type="EMBL" id="PVTE01000040">
    <property type="protein sequence ID" value="PRY24111.1"/>
    <property type="molecule type" value="Genomic_DNA"/>
</dbReference>
<comment type="caution">
    <text evidence="1">The sequence shown here is derived from an EMBL/GenBank/DDBJ whole genome shotgun (WGS) entry which is preliminary data.</text>
</comment>
<evidence type="ECO:0008006" key="3">
    <source>
        <dbReference type="Google" id="ProtNLM"/>
    </source>
</evidence>
<gene>
    <name evidence="1" type="ORF">CLV58_14010</name>
</gene>
<name>A0A2T0RSH7_9BACT</name>
<dbReference type="Proteomes" id="UP000238375">
    <property type="component" value="Unassembled WGS sequence"/>
</dbReference>
<proteinExistence type="predicted"/>
<accession>A0A2T0RSH7</accession>
<evidence type="ECO:0000313" key="1">
    <source>
        <dbReference type="EMBL" id="PRY24111.1"/>
    </source>
</evidence>
<sequence>MATTASTRRQMTPSGSVRAKKIPESLIYETIDGKPFYRKGYRDVVAGKKTLEEIMGASTLQSIIVYYLTVFIGKFIDEDQFFVLVSEPGVHIDHRSNLSNDVAIYSQAVLPPSSISKKYADVPPRIAIEVDINIDAADTSETSYIYRKTRKLLNFGVEKVIWVLTDARVVIVATNDLIETIDWSRDIELMDGQQFNVGAYLQKRGITVE</sequence>
<evidence type="ECO:0000313" key="2">
    <source>
        <dbReference type="Proteomes" id="UP000238375"/>
    </source>
</evidence>
<dbReference type="AlphaFoldDB" id="A0A2T0RSH7"/>
<dbReference type="Gene3D" id="3.90.1570.10">
    <property type="entry name" value="tt1808, chain A"/>
    <property type="match status" value="1"/>
</dbReference>
<dbReference type="InterPro" id="IPR012296">
    <property type="entry name" value="Nuclease_put_TT1808"/>
</dbReference>
<protein>
    <recommendedName>
        <fullName evidence="3">Uma2 family endonuclease</fullName>
    </recommendedName>
</protein>
<dbReference type="RefSeq" id="WP_245882472.1">
    <property type="nucleotide sequence ID" value="NZ_PVTE01000040.1"/>
</dbReference>
<keyword evidence="2" id="KW-1185">Reference proteome</keyword>
<reference evidence="1 2" key="1">
    <citation type="submission" date="2018-03" db="EMBL/GenBank/DDBJ databases">
        <title>Genomic Encyclopedia of Archaeal and Bacterial Type Strains, Phase II (KMG-II): from individual species to whole genera.</title>
        <authorList>
            <person name="Goeker M."/>
        </authorList>
    </citation>
    <scope>NUCLEOTIDE SEQUENCE [LARGE SCALE GENOMIC DNA]</scope>
    <source>
        <strain evidence="1 2">DSM 28354</strain>
    </source>
</reference>
<organism evidence="1 2">
    <name type="scientific">Spirosoma oryzae</name>
    <dbReference type="NCBI Taxonomy" id="1469603"/>
    <lineage>
        <taxon>Bacteria</taxon>
        <taxon>Pseudomonadati</taxon>
        <taxon>Bacteroidota</taxon>
        <taxon>Cytophagia</taxon>
        <taxon>Cytophagales</taxon>
        <taxon>Cytophagaceae</taxon>
        <taxon>Spirosoma</taxon>
    </lineage>
</organism>